<dbReference type="PDBsum" id="3NO7"/>
<reference evidence="2" key="2">
    <citation type="journal article" date="2004" name="FEMS Microbiol. Lett.">
        <title>Characterization of the replicon of a 51-kb native plasmid from the gram-positive bacterium Leifsonia xyli subsp. cynodontis.</title>
        <authorList>
            <person name="Li T.-Y."/>
            <person name="Yin P."/>
            <person name="Zhou Y."/>
            <person name="Zhang Y."/>
            <person name="Zhang Y.-Y."/>
            <person name="Chen T.-A."/>
        </authorList>
    </citation>
    <scope>NUCLEOTIDE SEQUENCE</scope>
    <source>
        <plasmid evidence="2">pCXC100</plasmid>
    </source>
</reference>
<feature type="region of interest" description="Disordered" evidence="1">
    <location>
        <begin position="1"/>
        <end position="70"/>
    </location>
</feature>
<keyword evidence="2" id="KW-0614">Plasmid</keyword>
<dbReference type="AlphaFoldDB" id="Q6EEF9"/>
<feature type="compositionally biased region" description="Basic and acidic residues" evidence="1">
    <location>
        <begin position="120"/>
        <end position="131"/>
    </location>
</feature>
<dbReference type="Gene3D" id="6.10.180.30">
    <property type="match status" value="1"/>
</dbReference>
<reference evidence="2" key="1">
    <citation type="submission" date="2003-09" db="EMBL/GenBank/DDBJ databases">
        <authorList>
            <person name="Li T."/>
            <person name="Yin P."/>
            <person name="Zhou Y."/>
            <person name="Zhang Y."/>
        </authorList>
    </citation>
    <scope>NUCLEOTIDE SEQUENCE</scope>
    <source>
        <plasmid evidence="2">pCXC100</plasmid>
    </source>
</reference>
<keyword evidence="3" id="KW-0002">3D-structure</keyword>
<dbReference type="SMR" id="Q6EEF9"/>
<dbReference type="EMBL" id="AY380839">
    <property type="protein sequence ID" value="AAR27482.1"/>
    <property type="molecule type" value="Genomic_DNA"/>
</dbReference>
<reference evidence="3" key="3">
    <citation type="journal article" date="2011" name="Nucleic Acids Res.">
        <title>Crystal structure and centromere binding of the plasmid segregation protein ParB from pCXC100.</title>
        <authorList>
            <person name="Huang L."/>
            <person name="Yin P."/>
            <person name="Zhu X."/>
            <person name="Zhang Y."/>
            <person name="Ye K."/>
        </authorList>
    </citation>
    <scope>X-RAY CRYSTALLOGRAPHY (1.40 ANGSTROMS) OF 65-139</scope>
</reference>
<feature type="compositionally biased region" description="Low complexity" evidence="1">
    <location>
        <begin position="40"/>
        <end position="60"/>
    </location>
</feature>
<organism evidence="2">
    <name type="scientific">Leifsonia xyli subsp. cynodontis</name>
    <name type="common">Clavibacter xyli cynodontis</name>
    <dbReference type="NCBI Taxonomy" id="31966"/>
    <lineage>
        <taxon>Bacteria</taxon>
        <taxon>Bacillati</taxon>
        <taxon>Actinomycetota</taxon>
        <taxon>Actinomycetes</taxon>
        <taxon>Micrococcales</taxon>
        <taxon>Microbacteriaceae</taxon>
        <taxon>Leifsonia</taxon>
    </lineage>
</organism>
<evidence type="ECO:0000256" key="1">
    <source>
        <dbReference type="SAM" id="MobiDB-lite"/>
    </source>
</evidence>
<protein>
    <submittedName>
        <fullName evidence="2">Putative plasmid related protein</fullName>
    </submittedName>
</protein>
<dbReference type="PDB" id="3NO7">
    <property type="method" value="X-ray"/>
    <property type="resolution" value="1.40 A"/>
    <property type="chains" value="A/B=65-139"/>
</dbReference>
<feature type="region of interest" description="Disordered" evidence="1">
    <location>
        <begin position="120"/>
        <end position="139"/>
    </location>
</feature>
<evidence type="ECO:0000313" key="2">
    <source>
        <dbReference type="EMBL" id="AAR27482.1"/>
    </source>
</evidence>
<sequence length="139" mass="14849">MADRTVAPPPSRPGAGSLIRSQREASAAPSMVAPAFVPESPSVADSVAPTVPVPVPGGSSEPRGARSEVKMTVTVGEERRARLRTAYTLTHLQEGHRTFSGFIAAALDAEVQRLEQRYNEGRRFENAERGVTRGRPLGS</sequence>
<name>Q6EEF9_LEIXC</name>
<proteinExistence type="evidence at protein level"/>
<geneLocation type="plasmid" evidence="2">
    <name>pCXC100</name>
</geneLocation>
<evidence type="ECO:0007829" key="3">
    <source>
        <dbReference type="PDB" id="3NO7"/>
    </source>
</evidence>
<accession>Q6EEF9</accession>